<dbReference type="GO" id="GO:0046872">
    <property type="term" value="F:metal ion binding"/>
    <property type="evidence" value="ECO:0007669"/>
    <property type="project" value="InterPro"/>
</dbReference>
<accession>A0AAV8QSP6</accession>
<organism evidence="2 3">
    <name type="scientific">Ensete ventricosum</name>
    <name type="common">Abyssinian banana</name>
    <name type="synonym">Musa ensete</name>
    <dbReference type="NCBI Taxonomy" id="4639"/>
    <lineage>
        <taxon>Eukaryota</taxon>
        <taxon>Viridiplantae</taxon>
        <taxon>Streptophyta</taxon>
        <taxon>Embryophyta</taxon>
        <taxon>Tracheophyta</taxon>
        <taxon>Spermatophyta</taxon>
        <taxon>Magnoliopsida</taxon>
        <taxon>Liliopsida</taxon>
        <taxon>Zingiberales</taxon>
        <taxon>Musaceae</taxon>
        <taxon>Ensete</taxon>
    </lineage>
</organism>
<keyword evidence="3" id="KW-1185">Reference proteome</keyword>
<dbReference type="InterPro" id="IPR038759">
    <property type="entry name" value="HSPRO1/HSPRO2"/>
</dbReference>
<dbReference type="InterPro" id="IPR009743">
    <property type="entry name" value="Hs1pro-1_C"/>
</dbReference>
<dbReference type="PANTHER" id="PTHR34795">
    <property type="entry name" value="NEMATODE RESISTANCE PROTEIN-LIKE HSPRO1"/>
    <property type="match status" value="1"/>
</dbReference>
<evidence type="ECO:0000313" key="2">
    <source>
        <dbReference type="EMBL" id="KAJ8477913.1"/>
    </source>
</evidence>
<name>A0AAV8QSP6_ENSVE</name>
<gene>
    <name evidence="2" type="ORF">OPV22_021640</name>
</gene>
<dbReference type="GO" id="GO:0020037">
    <property type="term" value="F:heme binding"/>
    <property type="evidence" value="ECO:0007669"/>
    <property type="project" value="InterPro"/>
</dbReference>
<dbReference type="Proteomes" id="UP001222027">
    <property type="component" value="Unassembled WGS sequence"/>
</dbReference>
<protein>
    <recommendedName>
        <fullName evidence="1">Hs1pro-1 C-terminal domain-containing protein</fullName>
    </recommendedName>
</protein>
<evidence type="ECO:0000259" key="1">
    <source>
        <dbReference type="Pfam" id="PF07014"/>
    </source>
</evidence>
<proteinExistence type="predicted"/>
<dbReference type="Gene3D" id="1.20.58.480">
    <property type="match status" value="1"/>
</dbReference>
<evidence type="ECO:0000313" key="3">
    <source>
        <dbReference type="Proteomes" id="UP001222027"/>
    </source>
</evidence>
<dbReference type="AlphaFoldDB" id="A0AAV8QSP6"/>
<feature type="domain" description="Hs1pro-1 C-terminal" evidence="1">
    <location>
        <begin position="35"/>
        <end position="300"/>
    </location>
</feature>
<dbReference type="GO" id="GO:0019441">
    <property type="term" value="P:L-tryptophan catabolic process to kynurenine"/>
    <property type="evidence" value="ECO:0007669"/>
    <property type="project" value="InterPro"/>
</dbReference>
<reference evidence="2 3" key="1">
    <citation type="submission" date="2022-12" db="EMBL/GenBank/DDBJ databases">
        <title>Chromosome-scale assembly of the Ensete ventricosum genome.</title>
        <authorList>
            <person name="Dussert Y."/>
            <person name="Stocks J."/>
            <person name="Wendawek A."/>
            <person name="Woldeyes F."/>
            <person name="Nichols R.A."/>
            <person name="Borrell J.S."/>
        </authorList>
    </citation>
    <scope>NUCLEOTIDE SEQUENCE [LARGE SCALE GENOMIC DNA]</scope>
    <source>
        <strain evidence="3">cv. Maze</strain>
        <tissue evidence="2">Seeds</tissue>
    </source>
</reference>
<comment type="caution">
    <text evidence="2">The sequence shown here is derived from an EMBL/GenBank/DDBJ whole genome shotgun (WGS) entry which is preliminary data.</text>
</comment>
<dbReference type="SUPFAM" id="SSF140959">
    <property type="entry name" value="Indolic compounds 2,3-dioxygenase-like"/>
    <property type="match status" value="1"/>
</dbReference>
<dbReference type="Pfam" id="PF07014">
    <property type="entry name" value="Hs1pro-1_C"/>
    <property type="match status" value="1"/>
</dbReference>
<sequence length="306" mass="34253">MEAAHLSPIFDRARYSCPGTGARRRCSGAQIESQMQRCPFTLGLGEPNLAGKPTLEYDLVVRPLALHALKRSPGGFKESRNHEDQALCTIHQILESSWLFAARQLLARIERRLQGKGWAQAASDCWVLERVWKLLSEAEDLHMLMDPDDFLQLKSKLVIATDSDAYCFRSAALVQVMSSCKDLKQMVPWILGVEADPNGGPRVQDAAMRLFHGRRRGDGDNPGKIDLLQALQAVEVALRRFFFAHRQLVAAVMGSLKASGNQAVYVPSEALDSASQLFLEPPYFTRLDAAKTFLGDFWQQQEAKRR</sequence>
<dbReference type="PANTHER" id="PTHR34795:SF1">
    <property type="entry name" value="NEMATODE RESISTANCE PROTEIN-LIKE HSPRO1"/>
    <property type="match status" value="1"/>
</dbReference>
<dbReference type="InterPro" id="IPR037217">
    <property type="entry name" value="Trp/Indoleamine_2_3_dOase-like"/>
</dbReference>
<dbReference type="EMBL" id="JAQQAF010000006">
    <property type="protein sequence ID" value="KAJ8477913.1"/>
    <property type="molecule type" value="Genomic_DNA"/>
</dbReference>